<organism evidence="4 5">
    <name type="scientific">Hordeum vulgare subsp. vulgare</name>
    <name type="common">Domesticated barley</name>
    <dbReference type="NCBI Taxonomy" id="112509"/>
    <lineage>
        <taxon>Eukaryota</taxon>
        <taxon>Viridiplantae</taxon>
        <taxon>Streptophyta</taxon>
        <taxon>Embryophyta</taxon>
        <taxon>Tracheophyta</taxon>
        <taxon>Spermatophyta</taxon>
        <taxon>Magnoliopsida</taxon>
        <taxon>Liliopsida</taxon>
        <taxon>Poales</taxon>
        <taxon>Poaceae</taxon>
        <taxon>BOP clade</taxon>
        <taxon>Pooideae</taxon>
        <taxon>Triticodae</taxon>
        <taxon>Triticeae</taxon>
        <taxon>Hordeinae</taxon>
        <taxon>Hordeum</taxon>
    </lineage>
</organism>
<gene>
    <name evidence="4" type="primary">LOC123398399</name>
</gene>
<dbReference type="Pfam" id="PF26168">
    <property type="entry name" value="Glyco_transf_N"/>
    <property type="match status" value="1"/>
</dbReference>
<keyword evidence="5" id="KW-1185">Reference proteome</keyword>
<dbReference type="CDD" id="cd03784">
    <property type="entry name" value="GT1_Gtf-like"/>
    <property type="match status" value="1"/>
</dbReference>
<reference evidence="5" key="1">
    <citation type="journal article" date="2012" name="Nature">
        <title>A physical, genetic and functional sequence assembly of the barley genome.</title>
        <authorList>
            <consortium name="The International Barley Genome Sequencing Consortium"/>
            <person name="Mayer K.F."/>
            <person name="Waugh R."/>
            <person name="Brown J.W."/>
            <person name="Schulman A."/>
            <person name="Langridge P."/>
            <person name="Platzer M."/>
            <person name="Fincher G.B."/>
            <person name="Muehlbauer G.J."/>
            <person name="Sato K."/>
            <person name="Close T.J."/>
            <person name="Wise R.P."/>
            <person name="Stein N."/>
        </authorList>
    </citation>
    <scope>NUCLEOTIDE SEQUENCE [LARGE SCALE GENOMIC DNA]</scope>
    <source>
        <strain evidence="5">cv. Morex</strain>
    </source>
</reference>
<dbReference type="InterPro" id="IPR002213">
    <property type="entry name" value="UDP_glucos_trans"/>
</dbReference>
<dbReference type="Gramene" id="HORVU.MOREX.r2.5HG0425060.1">
    <property type="protein sequence ID" value="HORVU.MOREX.r2.5HG0425060.1"/>
    <property type="gene ID" value="HORVU.MOREX.r2.5HG0425060"/>
</dbReference>
<evidence type="ECO:0000313" key="4">
    <source>
        <dbReference type="EnsemblPlants" id="HORVU.MOREX.r3.5HG0511720.1"/>
    </source>
</evidence>
<dbReference type="EnsemblPlants" id="HORVU.MOREX.r3.5HG0511720.1">
    <property type="protein sequence ID" value="HORVU.MOREX.r3.5HG0511720.1"/>
    <property type="gene ID" value="HORVU.MOREX.r3.5HG0511720"/>
</dbReference>
<protein>
    <recommendedName>
        <fullName evidence="3">Glycosyltransferase N-terminal domain-containing protein</fullName>
    </recommendedName>
</protein>
<dbReference type="GeneID" id="123398399"/>
<dbReference type="OrthoDB" id="5835829at2759"/>
<reference evidence="4" key="2">
    <citation type="submission" date="2020-10" db="EMBL/GenBank/DDBJ databases">
        <authorList>
            <person name="Scholz U."/>
            <person name="Mascher M."/>
            <person name="Fiebig A."/>
        </authorList>
    </citation>
    <scope>NUCLEOTIDE SEQUENCE [LARGE SCALE GENOMIC DNA]</scope>
    <source>
        <strain evidence="4">cv. Morex</strain>
    </source>
</reference>
<dbReference type="InterPro" id="IPR058980">
    <property type="entry name" value="Glyco_transf_N"/>
</dbReference>
<evidence type="ECO:0000256" key="2">
    <source>
        <dbReference type="ARBA" id="ARBA00022679"/>
    </source>
</evidence>
<reference evidence="4" key="3">
    <citation type="submission" date="2022-01" db="UniProtKB">
        <authorList>
            <consortium name="EnsemblPlants"/>
        </authorList>
    </citation>
    <scope>IDENTIFICATION</scope>
    <source>
        <strain evidence="4">subsp. vulgare</strain>
    </source>
</reference>
<dbReference type="Proteomes" id="UP000011116">
    <property type="component" value="Chromosome 5H"/>
</dbReference>
<dbReference type="KEGG" id="hvg:123398399"/>
<accession>A0A8I7BFD6</accession>
<dbReference type="PANTHER" id="PTHR48045:SF21">
    <property type="entry name" value="UDP-GLYCOSYLTRANSFERASE 83A1"/>
    <property type="match status" value="1"/>
</dbReference>
<dbReference type="FunFam" id="3.40.50.2000:FF:000061">
    <property type="entry name" value="UDP-glycosyltransferase 83A1"/>
    <property type="match status" value="1"/>
</dbReference>
<dbReference type="RefSeq" id="XP_044948810.1">
    <property type="nucleotide sequence ID" value="XM_045092875.1"/>
</dbReference>
<dbReference type="Gene3D" id="3.40.50.2000">
    <property type="entry name" value="Glycogen Phosphorylase B"/>
    <property type="match status" value="2"/>
</dbReference>
<evidence type="ECO:0000313" key="5">
    <source>
        <dbReference type="Proteomes" id="UP000011116"/>
    </source>
</evidence>
<dbReference type="Pfam" id="PF00201">
    <property type="entry name" value="UDPGT"/>
    <property type="match status" value="1"/>
</dbReference>
<dbReference type="GO" id="GO:0035251">
    <property type="term" value="F:UDP-glucosyltransferase activity"/>
    <property type="evidence" value="ECO:0000318"/>
    <property type="project" value="GO_Central"/>
</dbReference>
<comment type="similarity">
    <text evidence="1">Belongs to the UDP-glycosyltransferase family.</text>
</comment>
<dbReference type="PANTHER" id="PTHR48045">
    <property type="entry name" value="UDP-GLYCOSYLTRANSFERASE 72B1"/>
    <property type="match status" value="1"/>
</dbReference>
<dbReference type="AlphaFoldDB" id="A0A8I7BFD6"/>
<dbReference type="SMR" id="A0A8I7BFD6"/>
<dbReference type="Gramene" id="HORVU.MOREX.r3.5HG0511720.1">
    <property type="protein sequence ID" value="HORVU.MOREX.r3.5HG0511720.1"/>
    <property type="gene ID" value="HORVU.MOREX.r3.5HG0511720"/>
</dbReference>
<evidence type="ECO:0000256" key="1">
    <source>
        <dbReference type="ARBA" id="ARBA00009995"/>
    </source>
</evidence>
<sequence length="455" mass="49147">MADAAAAATLARVMVLPFPAQGHVIPLMELSRKLAGHGVEVDFVNTEFNHDLVIGSMAEKGAIPQGIHMLSVPDGLGPGDDHADIGKFVKDLPAAMSGRLEEMIRSRKIKWVIVDVSMSWALELATTAGARVASFSTYSAAVFSLRMNLPRLIEDGVLDENGNVKGQGKIQMVPPIDPAEIPWISLASTSAPERRRTNIQNVLKTNLSMPLAEVVICNTSMELEPDALPLLPNALPLGPLVAPTSRPAGHFLAEDLACLAWLDAQPPGTVVYVAFGSSGFLDATQFQELADGLELSGRPFLLVVRPNFTTGAGQDRFDLDAFKRRVEGKGLVVGWAPQQRVLSHPAVACFVSHCGWNSTMEGVLHGVPFLCWPYFADQFCNQSYACNVWGTGAKLRRDERGVVAKEEIESKVAWLLGDEGVKSRVATWKDVARGSIREGGSSHGNLLKLVSLLRQ</sequence>
<proteinExistence type="inferred from homology"/>
<dbReference type="OMA" id="KIRWVIV"/>
<keyword evidence="2" id="KW-0808">Transferase</keyword>
<dbReference type="FunFam" id="3.40.50.2000:FF:000108">
    <property type="entry name" value="UDP-glycosyltransferase 83A1"/>
    <property type="match status" value="1"/>
</dbReference>
<dbReference type="SUPFAM" id="SSF53756">
    <property type="entry name" value="UDP-Glycosyltransferase/glycogen phosphorylase"/>
    <property type="match status" value="1"/>
</dbReference>
<feature type="domain" description="Glycosyltransferase N-terminal" evidence="3">
    <location>
        <begin position="13"/>
        <end position="47"/>
    </location>
</feature>
<name>A0A8I7BFD6_HORVV</name>
<evidence type="ECO:0000259" key="3">
    <source>
        <dbReference type="Pfam" id="PF26168"/>
    </source>
</evidence>